<dbReference type="Proteomes" id="UP000306798">
    <property type="component" value="Unassembled WGS sequence"/>
</dbReference>
<gene>
    <name evidence="1" type="ORF">E5991_01950</name>
</gene>
<evidence type="ECO:0008006" key="3">
    <source>
        <dbReference type="Google" id="ProtNLM"/>
    </source>
</evidence>
<dbReference type="RefSeq" id="WP_136510938.1">
    <property type="nucleotide sequence ID" value="NZ_SSTF01000004.1"/>
</dbReference>
<evidence type="ECO:0000313" key="1">
    <source>
        <dbReference type="EMBL" id="THG27307.1"/>
    </source>
</evidence>
<reference evidence="1 2" key="1">
    <citation type="submission" date="2019-04" db="EMBL/GenBank/DDBJ databases">
        <title>Microbes associate with the intestines of laboratory mice.</title>
        <authorList>
            <person name="Navarre W."/>
            <person name="Wong E."/>
            <person name="Huang K.C."/>
            <person name="Tropini C."/>
            <person name="Ng K."/>
            <person name="Yu B."/>
        </authorList>
    </citation>
    <scope>NUCLEOTIDE SEQUENCE [LARGE SCALE GENOMIC DNA]</scope>
    <source>
        <strain evidence="1 2">NM87_A27A</strain>
    </source>
</reference>
<comment type="caution">
    <text evidence="1">The sequence shown here is derived from an EMBL/GenBank/DDBJ whole genome shotgun (WGS) entry which is preliminary data.</text>
</comment>
<accession>A0A4V3WSA9</accession>
<name>A0A4V3WSA9_9BIFI</name>
<dbReference type="AlphaFoldDB" id="A0A4V3WSA9"/>
<organism evidence="1 2">
    <name type="scientific">Bifidobacterium pseudolongum</name>
    <dbReference type="NCBI Taxonomy" id="1694"/>
    <lineage>
        <taxon>Bacteria</taxon>
        <taxon>Bacillati</taxon>
        <taxon>Actinomycetota</taxon>
        <taxon>Actinomycetes</taxon>
        <taxon>Bifidobacteriales</taxon>
        <taxon>Bifidobacteriaceae</taxon>
        <taxon>Bifidobacterium</taxon>
    </lineage>
</organism>
<evidence type="ECO:0000313" key="2">
    <source>
        <dbReference type="Proteomes" id="UP000306798"/>
    </source>
</evidence>
<protein>
    <recommendedName>
        <fullName evidence="3">Toxin-antitoxin system protein</fullName>
    </recommendedName>
</protein>
<proteinExistence type="predicted"/>
<sequence>MADDGSELEDATVMAMTGTHDAPSAYAMLAGRPRLGEPYEPSAVVQFRVPASWKQLIQRDAESYGMSLSEYCRFLVESNHFKPRSKANTVKERA</sequence>
<dbReference type="EMBL" id="SSTF01000004">
    <property type="protein sequence ID" value="THG27307.1"/>
    <property type="molecule type" value="Genomic_DNA"/>
</dbReference>